<reference evidence="2" key="2">
    <citation type="submission" date="2023-05" db="EMBL/GenBank/DDBJ databases">
        <authorList>
            <consortium name="Lawrence Berkeley National Laboratory"/>
            <person name="Steindorff A."/>
            <person name="Hensen N."/>
            <person name="Bonometti L."/>
            <person name="Westerberg I."/>
            <person name="Brannstrom I.O."/>
            <person name="Guillou S."/>
            <person name="Cros-Aarteil S."/>
            <person name="Calhoun S."/>
            <person name="Haridas S."/>
            <person name="Kuo A."/>
            <person name="Mondo S."/>
            <person name="Pangilinan J."/>
            <person name="Riley R."/>
            <person name="Labutti K."/>
            <person name="Andreopoulos B."/>
            <person name="Lipzen A."/>
            <person name="Chen C."/>
            <person name="Yanf M."/>
            <person name="Daum C."/>
            <person name="Ng V."/>
            <person name="Clum A."/>
            <person name="Ohm R."/>
            <person name="Martin F."/>
            <person name="Silar P."/>
            <person name="Natvig D."/>
            <person name="Lalanne C."/>
            <person name="Gautier V."/>
            <person name="Ament-Velasquez S.L."/>
            <person name="Kruys A."/>
            <person name="Hutchinson M.I."/>
            <person name="Powell A.J."/>
            <person name="Barry K."/>
            <person name="Miller A.N."/>
            <person name="Grigoriev I.V."/>
            <person name="Debuchy R."/>
            <person name="Gladieux P."/>
            <person name="Thoren M.H."/>
            <person name="Johannesson H."/>
        </authorList>
    </citation>
    <scope>NUCLEOTIDE SEQUENCE</scope>
    <source>
        <strain evidence="2">CBS 359.72</strain>
    </source>
</reference>
<protein>
    <submittedName>
        <fullName evidence="2">Uncharacterized protein</fullName>
    </submittedName>
</protein>
<dbReference type="Proteomes" id="UP001303647">
    <property type="component" value="Unassembled WGS sequence"/>
</dbReference>
<comment type="caution">
    <text evidence="2">The sequence shown here is derived from an EMBL/GenBank/DDBJ whole genome shotgun (WGS) entry which is preliminary data.</text>
</comment>
<evidence type="ECO:0000313" key="3">
    <source>
        <dbReference type="Proteomes" id="UP001303647"/>
    </source>
</evidence>
<feature type="compositionally biased region" description="Low complexity" evidence="1">
    <location>
        <begin position="13"/>
        <end position="25"/>
    </location>
</feature>
<dbReference type="AlphaFoldDB" id="A0AAN7HD62"/>
<sequence length="172" mass="19482">MFRTPKTTSGASNQMARNNNNNAQRPGTPSSPTTDSEKPLPEPDSSAVPQRPGTSGTEAALKMTRRRASEKYRQAERAERAYRAKKRSAMTRANYADAKDNFRQAWTHFGLGCKLLVAAIRGWPYVVRDKREARRKKAEEEKRRKVLEMKKRLDEKLGEAGDRTSQDGDEGR</sequence>
<evidence type="ECO:0000313" key="2">
    <source>
        <dbReference type="EMBL" id="KAK4245476.1"/>
    </source>
</evidence>
<dbReference type="EMBL" id="MU857700">
    <property type="protein sequence ID" value="KAK4245476.1"/>
    <property type="molecule type" value="Genomic_DNA"/>
</dbReference>
<proteinExistence type="predicted"/>
<accession>A0AAN7HD62</accession>
<keyword evidence="3" id="KW-1185">Reference proteome</keyword>
<feature type="region of interest" description="Disordered" evidence="1">
    <location>
        <begin position="131"/>
        <end position="172"/>
    </location>
</feature>
<reference evidence="2" key="1">
    <citation type="journal article" date="2023" name="Mol. Phylogenet. Evol.">
        <title>Genome-scale phylogeny and comparative genomics of the fungal order Sordariales.</title>
        <authorList>
            <person name="Hensen N."/>
            <person name="Bonometti L."/>
            <person name="Westerberg I."/>
            <person name="Brannstrom I.O."/>
            <person name="Guillou S."/>
            <person name="Cros-Aarteil S."/>
            <person name="Calhoun S."/>
            <person name="Haridas S."/>
            <person name="Kuo A."/>
            <person name="Mondo S."/>
            <person name="Pangilinan J."/>
            <person name="Riley R."/>
            <person name="LaButti K."/>
            <person name="Andreopoulos B."/>
            <person name="Lipzen A."/>
            <person name="Chen C."/>
            <person name="Yan M."/>
            <person name="Daum C."/>
            <person name="Ng V."/>
            <person name="Clum A."/>
            <person name="Steindorff A."/>
            <person name="Ohm R.A."/>
            <person name="Martin F."/>
            <person name="Silar P."/>
            <person name="Natvig D.O."/>
            <person name="Lalanne C."/>
            <person name="Gautier V."/>
            <person name="Ament-Velasquez S.L."/>
            <person name="Kruys A."/>
            <person name="Hutchinson M.I."/>
            <person name="Powell A.J."/>
            <person name="Barry K."/>
            <person name="Miller A.N."/>
            <person name="Grigoriev I.V."/>
            <person name="Debuchy R."/>
            <person name="Gladieux P."/>
            <person name="Hiltunen Thoren M."/>
            <person name="Johannesson H."/>
        </authorList>
    </citation>
    <scope>NUCLEOTIDE SEQUENCE</scope>
    <source>
        <strain evidence="2">CBS 359.72</strain>
    </source>
</reference>
<organism evidence="2 3">
    <name type="scientific">Corynascus novoguineensis</name>
    <dbReference type="NCBI Taxonomy" id="1126955"/>
    <lineage>
        <taxon>Eukaryota</taxon>
        <taxon>Fungi</taxon>
        <taxon>Dikarya</taxon>
        <taxon>Ascomycota</taxon>
        <taxon>Pezizomycotina</taxon>
        <taxon>Sordariomycetes</taxon>
        <taxon>Sordariomycetidae</taxon>
        <taxon>Sordariales</taxon>
        <taxon>Chaetomiaceae</taxon>
        <taxon>Corynascus</taxon>
    </lineage>
</organism>
<feature type="compositionally biased region" description="Polar residues" evidence="1">
    <location>
        <begin position="1"/>
        <end position="12"/>
    </location>
</feature>
<feature type="compositionally biased region" description="Basic and acidic residues" evidence="1">
    <location>
        <begin position="67"/>
        <end position="82"/>
    </location>
</feature>
<evidence type="ECO:0000256" key="1">
    <source>
        <dbReference type="SAM" id="MobiDB-lite"/>
    </source>
</evidence>
<gene>
    <name evidence="2" type="ORF">C7999DRAFT_16338</name>
</gene>
<name>A0AAN7HD62_9PEZI</name>
<feature type="region of interest" description="Disordered" evidence="1">
    <location>
        <begin position="1"/>
        <end position="88"/>
    </location>
</feature>